<dbReference type="EMBL" id="LAZR01028619">
    <property type="protein sequence ID" value="KKL62039.1"/>
    <property type="molecule type" value="Genomic_DNA"/>
</dbReference>
<reference evidence="2" key="1">
    <citation type="journal article" date="2015" name="Nature">
        <title>Complex archaea that bridge the gap between prokaryotes and eukaryotes.</title>
        <authorList>
            <person name="Spang A."/>
            <person name="Saw J.H."/>
            <person name="Jorgensen S.L."/>
            <person name="Zaremba-Niedzwiedzka K."/>
            <person name="Martijn J."/>
            <person name="Lind A.E."/>
            <person name="van Eijk R."/>
            <person name="Schleper C."/>
            <person name="Guy L."/>
            <person name="Ettema T.J."/>
        </authorList>
    </citation>
    <scope>NUCLEOTIDE SEQUENCE</scope>
</reference>
<comment type="caution">
    <text evidence="2">The sequence shown here is derived from an EMBL/GenBank/DDBJ whole genome shotgun (WGS) entry which is preliminary data.</text>
</comment>
<proteinExistence type="predicted"/>
<organism evidence="2">
    <name type="scientific">marine sediment metagenome</name>
    <dbReference type="NCBI Taxonomy" id="412755"/>
    <lineage>
        <taxon>unclassified sequences</taxon>
        <taxon>metagenomes</taxon>
        <taxon>ecological metagenomes</taxon>
    </lineage>
</organism>
<dbReference type="InterPro" id="IPR055259">
    <property type="entry name" value="YkvP/CgeB_Glyco_trans-like"/>
</dbReference>
<evidence type="ECO:0000313" key="2">
    <source>
        <dbReference type="EMBL" id="KKL62039.1"/>
    </source>
</evidence>
<gene>
    <name evidence="2" type="ORF">LCGC14_2189230</name>
</gene>
<evidence type="ECO:0000259" key="1">
    <source>
        <dbReference type="Pfam" id="PF13524"/>
    </source>
</evidence>
<accession>A0A0F9DK87</accession>
<protein>
    <recommendedName>
        <fullName evidence="1">Spore protein YkvP/CgeB glycosyl transferase-like domain-containing protein</fullName>
    </recommendedName>
</protein>
<dbReference type="Pfam" id="PF13524">
    <property type="entry name" value="Glyco_trans_1_2"/>
    <property type="match status" value="1"/>
</dbReference>
<dbReference type="AlphaFoldDB" id="A0A0F9DK87"/>
<sequence>MQFTPCVEEYFEIEKEIVCWNNKKDLFKKISYYLVNEDEREKIAEDGYKRAIKDHTWSVRLEKINSILKQKNKTNLSKFIVKFDNILKKQERLNIDNLITTNRDIEDFLIKQYGFKRKNIKKKTLLKLRDKESVVYYKPNLTDFYFIDFYGKTMSVIKEIAINSEINLNDWDDLTKILFLTENLDYSVPQFGILTNGYDWIIKDFKNNKWLKEIPSKKVIKYRSNFIFYFTFRILKVFNYFNPYFSSNIFTRLISNNKLMEIKKFLFRKLGKIH</sequence>
<feature type="domain" description="Spore protein YkvP/CgeB glycosyl transferase-like" evidence="1">
    <location>
        <begin position="4"/>
        <end position="64"/>
    </location>
</feature>
<name>A0A0F9DK87_9ZZZZ</name>